<keyword evidence="8 11" id="KW-0238">DNA-binding</keyword>
<dbReference type="InterPro" id="IPR049550">
    <property type="entry name" value="RecD_N"/>
</dbReference>
<dbReference type="PANTHER" id="PTHR43788:SF6">
    <property type="entry name" value="DNA HELICASE B"/>
    <property type="match status" value="1"/>
</dbReference>
<dbReference type="Proteomes" id="UP000265962">
    <property type="component" value="Unassembled WGS sequence"/>
</dbReference>
<evidence type="ECO:0000313" key="14">
    <source>
        <dbReference type="EMBL" id="SPF67258.1"/>
    </source>
</evidence>
<gene>
    <name evidence="11" type="primary">recD</name>
    <name evidence="14" type="ORF">PROPJV5_0270</name>
</gene>
<dbReference type="InterPro" id="IPR027785">
    <property type="entry name" value="UvrD-like_helicase_C"/>
</dbReference>
<dbReference type="InterPro" id="IPR041851">
    <property type="entry name" value="RecD_N_sf"/>
</dbReference>
<dbReference type="GO" id="GO:0017116">
    <property type="term" value="F:single-stranded DNA helicase activity"/>
    <property type="evidence" value="ECO:0007669"/>
    <property type="project" value="TreeGrafter"/>
</dbReference>
<dbReference type="GO" id="GO:0008854">
    <property type="term" value="F:exodeoxyribonuclease V activity"/>
    <property type="evidence" value="ECO:0007669"/>
    <property type="project" value="InterPro"/>
</dbReference>
<dbReference type="GO" id="GO:0009338">
    <property type="term" value="C:exodeoxyribonuclease V complex"/>
    <property type="evidence" value="ECO:0007669"/>
    <property type="project" value="InterPro"/>
</dbReference>
<evidence type="ECO:0000313" key="15">
    <source>
        <dbReference type="Proteomes" id="UP000265962"/>
    </source>
</evidence>
<evidence type="ECO:0000256" key="5">
    <source>
        <dbReference type="ARBA" id="ARBA00022806"/>
    </source>
</evidence>
<evidence type="ECO:0000256" key="1">
    <source>
        <dbReference type="ARBA" id="ARBA00022722"/>
    </source>
</evidence>
<accession>A0A375HYB1</accession>
<feature type="domain" description="UvrD-like helicase C-terminal" evidence="12">
    <location>
        <begin position="522"/>
        <end position="569"/>
    </location>
</feature>
<evidence type="ECO:0000256" key="11">
    <source>
        <dbReference type="HAMAP-Rule" id="MF_01487"/>
    </source>
</evidence>
<dbReference type="SUPFAM" id="SSF52540">
    <property type="entry name" value="P-loop containing nucleoside triphosphate hydrolases"/>
    <property type="match status" value="1"/>
</dbReference>
<dbReference type="Pfam" id="PF13604">
    <property type="entry name" value="AAA_30"/>
    <property type="match status" value="1"/>
</dbReference>
<dbReference type="Gene3D" id="3.40.50.300">
    <property type="entry name" value="P-loop containing nucleotide triphosphate hydrolases"/>
    <property type="match status" value="3"/>
</dbReference>
<keyword evidence="5 11" id="KW-0347">Helicase</keyword>
<feature type="binding site" evidence="11">
    <location>
        <begin position="196"/>
        <end position="203"/>
    </location>
    <ligand>
        <name>ATP</name>
        <dbReference type="ChEBI" id="CHEBI:30616"/>
    </ligand>
</feature>
<dbReference type="GO" id="GO:0003677">
    <property type="term" value="F:DNA binding"/>
    <property type="evidence" value="ECO:0007669"/>
    <property type="project" value="UniProtKB-UniRule"/>
</dbReference>
<comment type="function">
    <text evidence="11">A helicase/nuclease that prepares dsDNA breaks (DSB) for recombinational DNA repair. Binds to DSBs and unwinds DNA via a highly rapid and processive ATP-dependent bidirectional helicase activity. Unwinds dsDNA until it encounters a Chi (crossover hotspot instigator) sequence from the 3' direction. Cuts ssDNA a few nucleotides 3' to the Chi site. The properties and activities of the enzyme are changed at Chi. The Chi-altered holoenzyme produces a long 3'-ssDNA overhang and facilitates RecA-binding to the ssDNA for homologous DNA recombination and repair. Holoenzyme degrades any linearized DNA that is unable to undergo homologous recombination. In the holoenzyme this subunit has ssDNA-dependent ATPase and 5'-3' helicase activity. When added to pre-assembled RecBC greatly stimulates nuclease activity and augments holoenzyme processivity. Negatively regulates the RecA-loading ability of RecBCD.</text>
</comment>
<dbReference type="Pfam" id="PF13538">
    <property type="entry name" value="UvrD_C_2"/>
    <property type="match status" value="1"/>
</dbReference>
<dbReference type="InterPro" id="IPR027417">
    <property type="entry name" value="P-loop_NTPase"/>
</dbReference>
<evidence type="ECO:0000256" key="8">
    <source>
        <dbReference type="ARBA" id="ARBA00023125"/>
    </source>
</evidence>
<dbReference type="EC" id="5.6.2.3" evidence="11"/>
<proteinExistence type="inferred from homology"/>
<dbReference type="Gene3D" id="1.10.10.1020">
    <property type="entry name" value="RecBCD complex, subunit RecD, N-terminal domain"/>
    <property type="match status" value="1"/>
</dbReference>
<organism evidence="14 15">
    <name type="scientific">Propionibacterium ruminifibrarum</name>
    <dbReference type="NCBI Taxonomy" id="1962131"/>
    <lineage>
        <taxon>Bacteria</taxon>
        <taxon>Bacillati</taxon>
        <taxon>Actinomycetota</taxon>
        <taxon>Actinomycetes</taxon>
        <taxon>Propionibacteriales</taxon>
        <taxon>Propionibacteriaceae</taxon>
        <taxon>Propionibacterium</taxon>
    </lineage>
</organism>
<dbReference type="NCBIfam" id="TIGR01447">
    <property type="entry name" value="recD"/>
    <property type="match status" value="1"/>
</dbReference>
<protein>
    <recommendedName>
        <fullName evidence="11">RecBCD enzyme subunit RecD</fullName>
        <ecNumber evidence="11">5.6.2.3</ecNumber>
    </recommendedName>
    <alternativeName>
        <fullName evidence="11">DNA 5'-3' helicase subunit RecD</fullName>
    </alternativeName>
    <alternativeName>
        <fullName evidence="11">Exonuclease V subunit RecD</fullName>
        <shortName evidence="11">ExoV subunit RecD</shortName>
    </alternativeName>
    <alternativeName>
        <fullName evidence="11">Helicase/nuclease RecBCD subunit RecD</fullName>
    </alternativeName>
</protein>
<keyword evidence="2 11" id="KW-0547">Nucleotide-binding</keyword>
<feature type="domain" description="RecBCD enzyme subunit RecD N-terminal" evidence="13">
    <location>
        <begin position="20"/>
        <end position="131"/>
    </location>
</feature>
<dbReference type="PANTHER" id="PTHR43788">
    <property type="entry name" value="DNA2/NAM7 HELICASE FAMILY MEMBER"/>
    <property type="match status" value="1"/>
</dbReference>
<evidence type="ECO:0000259" key="12">
    <source>
        <dbReference type="Pfam" id="PF13538"/>
    </source>
</evidence>
<keyword evidence="3 11" id="KW-0227">DNA damage</keyword>
<evidence type="ECO:0000259" key="13">
    <source>
        <dbReference type="Pfam" id="PF21185"/>
    </source>
</evidence>
<keyword evidence="9 11" id="KW-0234">DNA repair</keyword>
<keyword evidence="1 11" id="KW-0540">Nuclease</keyword>
<dbReference type="InterPro" id="IPR006344">
    <property type="entry name" value="RecD"/>
</dbReference>
<evidence type="ECO:0000256" key="7">
    <source>
        <dbReference type="ARBA" id="ARBA00022840"/>
    </source>
</evidence>
<comment type="catalytic activity">
    <reaction evidence="11">
        <text>ATP + H2O = ADP + phosphate + H(+)</text>
        <dbReference type="Rhea" id="RHEA:13065"/>
        <dbReference type="ChEBI" id="CHEBI:15377"/>
        <dbReference type="ChEBI" id="CHEBI:15378"/>
        <dbReference type="ChEBI" id="CHEBI:30616"/>
        <dbReference type="ChEBI" id="CHEBI:43474"/>
        <dbReference type="ChEBI" id="CHEBI:456216"/>
        <dbReference type="EC" id="5.6.2.3"/>
    </reaction>
</comment>
<evidence type="ECO:0000256" key="10">
    <source>
        <dbReference type="ARBA" id="ARBA00023235"/>
    </source>
</evidence>
<dbReference type="InterPro" id="IPR050534">
    <property type="entry name" value="Coronavir_polyprotein_1ab"/>
</dbReference>
<keyword evidence="10 11" id="KW-0413">Isomerase</keyword>
<evidence type="ECO:0000256" key="4">
    <source>
        <dbReference type="ARBA" id="ARBA00022801"/>
    </source>
</evidence>
<dbReference type="CDD" id="cd18809">
    <property type="entry name" value="SF1_C_RecD"/>
    <property type="match status" value="1"/>
</dbReference>
<keyword evidence="4 11" id="KW-0378">Hydrolase</keyword>
<comment type="miscellaneous">
    <text evidence="11">In the RecBCD complex, RecB has a slow 3'-5' helicase, an exonuclease activity and loads RecA onto ssDNA, RecD has a fast 5'-3' helicase activity, while RecC stimulates the ATPase and processivity of the RecB helicase and contributes to recognition of the Chi site.</text>
</comment>
<dbReference type="EMBL" id="OMOH01000001">
    <property type="protein sequence ID" value="SPF67258.1"/>
    <property type="molecule type" value="Genomic_DNA"/>
</dbReference>
<keyword evidence="7 11" id="KW-0067">ATP-binding</keyword>
<evidence type="ECO:0000256" key="9">
    <source>
        <dbReference type="ARBA" id="ARBA00023204"/>
    </source>
</evidence>
<evidence type="ECO:0000256" key="6">
    <source>
        <dbReference type="ARBA" id="ARBA00022839"/>
    </source>
</evidence>
<evidence type="ECO:0000256" key="3">
    <source>
        <dbReference type="ARBA" id="ARBA00022763"/>
    </source>
</evidence>
<dbReference type="HAMAP" id="MF_01487">
    <property type="entry name" value="RecD"/>
    <property type="match status" value="1"/>
</dbReference>
<dbReference type="CDD" id="cd17933">
    <property type="entry name" value="DEXSc_RecD-like"/>
    <property type="match status" value="1"/>
</dbReference>
<dbReference type="GO" id="GO:0043139">
    <property type="term" value="F:5'-3' DNA helicase activity"/>
    <property type="evidence" value="ECO:0007669"/>
    <property type="project" value="UniProtKB-UniRule"/>
</dbReference>
<sequence length="602" mass="64065">MSVADGRVVSARDDLARFNEAGLLEAPDIHTAQLIARTAGERNPMALLGAALAMRALRAGSVCLPIRQVHRLAQFFVRDADAQAGIAPELDALPWPGADEWLDALAGSPLVGDEHAPANEHPLRLVDEALYLERHWQDQESITRILLGRCGPFPGVDGQVLEQSLAWGSGRSDRRDEAQRRAVRTAIGARTTVICGGPGTGKTTTISRVVAAARDQAEASGTPLRIALAAPTGKAAARLSESLEEHAREFGGRAPAATTLHRLLGVRPDRAPRFGPGHRLPFDMVIVDEMSMVSLELMARLLEALGPDTRLVMVGDPDQLTPVDAGAVLADITAAGLPGPEPGLPGVVVLDHGYRFTSGISDIARAIRDGDPDRTLELLAGTDRVEFHDQDAAELDLEATLSLRTALVDQALATTRAAREGRAEAATEALGAHRLLCAHRTGPYGVTTWGAAAERLQRAAAGQLGSGAWYDGRPLLATRNLPELGISNGDTGVVITTDRGRRAAMSNHRTYPAYVLEDVETMYAMTVHKSQGSQFDNVTLVLPSPDSPLLTRSLLYTAVTRARTGVRIIGPAASVRVAVTTEAQRASGLTARLSRAPGWRGR</sequence>
<comment type="similarity">
    <text evidence="11">Belongs to the RecD family.</text>
</comment>
<reference evidence="15" key="1">
    <citation type="submission" date="2018-02" db="EMBL/GenBank/DDBJ databases">
        <authorList>
            <person name="Hornung B."/>
        </authorList>
    </citation>
    <scope>NUCLEOTIDE SEQUENCE [LARGE SCALE GENOMIC DNA]</scope>
</reference>
<keyword evidence="6 11" id="KW-0269">Exonuclease</keyword>
<dbReference type="GO" id="GO:0000724">
    <property type="term" value="P:double-strand break repair via homologous recombination"/>
    <property type="evidence" value="ECO:0007669"/>
    <property type="project" value="UniProtKB-UniRule"/>
</dbReference>
<dbReference type="OrthoDB" id="9763659at2"/>
<keyword evidence="15" id="KW-1185">Reference proteome</keyword>
<evidence type="ECO:0000256" key="2">
    <source>
        <dbReference type="ARBA" id="ARBA00022741"/>
    </source>
</evidence>
<dbReference type="Pfam" id="PF21185">
    <property type="entry name" value="RecD_N"/>
    <property type="match status" value="1"/>
</dbReference>
<name>A0A375HYB1_9ACTN</name>
<dbReference type="GO" id="GO:0016887">
    <property type="term" value="F:ATP hydrolysis activity"/>
    <property type="evidence" value="ECO:0007669"/>
    <property type="project" value="RHEA"/>
</dbReference>
<dbReference type="GO" id="GO:0005524">
    <property type="term" value="F:ATP binding"/>
    <property type="evidence" value="ECO:0007669"/>
    <property type="project" value="UniProtKB-UniRule"/>
</dbReference>
<dbReference type="RefSeq" id="WP_119714535.1">
    <property type="nucleotide sequence ID" value="NZ_OMOH01000001.1"/>
</dbReference>
<dbReference type="AlphaFoldDB" id="A0A375HYB1"/>
<comment type="subunit">
    <text evidence="11">Heterotrimer of RecB, RecC and RecD. All subunits contribute to DNA-binding.</text>
</comment>